<dbReference type="Gene3D" id="3.30.70.330">
    <property type="match status" value="2"/>
</dbReference>
<dbReference type="Proteomes" id="UP000000305">
    <property type="component" value="Unassembled WGS sequence"/>
</dbReference>
<evidence type="ECO:0000259" key="12">
    <source>
        <dbReference type="PROSITE" id="PS50102"/>
    </source>
</evidence>
<keyword evidence="8" id="KW-0508">mRNA splicing</keyword>
<reference evidence="13 14" key="1">
    <citation type="journal article" date="2011" name="Science">
        <title>The ecoresponsive genome of Daphnia pulex.</title>
        <authorList>
            <person name="Colbourne J.K."/>
            <person name="Pfrender M.E."/>
            <person name="Gilbert D."/>
            <person name="Thomas W.K."/>
            <person name="Tucker A."/>
            <person name="Oakley T.H."/>
            <person name="Tokishita S."/>
            <person name="Aerts A."/>
            <person name="Arnold G.J."/>
            <person name="Basu M.K."/>
            <person name="Bauer D.J."/>
            <person name="Caceres C.E."/>
            <person name="Carmel L."/>
            <person name="Casola C."/>
            <person name="Choi J.H."/>
            <person name="Detter J.C."/>
            <person name="Dong Q."/>
            <person name="Dusheyko S."/>
            <person name="Eads B.D."/>
            <person name="Frohlich T."/>
            <person name="Geiler-Samerotte K.A."/>
            <person name="Gerlach D."/>
            <person name="Hatcher P."/>
            <person name="Jogdeo S."/>
            <person name="Krijgsveld J."/>
            <person name="Kriventseva E.V."/>
            <person name="Kultz D."/>
            <person name="Laforsch C."/>
            <person name="Lindquist E."/>
            <person name="Lopez J."/>
            <person name="Manak J.R."/>
            <person name="Muller J."/>
            <person name="Pangilinan J."/>
            <person name="Patwardhan R.P."/>
            <person name="Pitluck S."/>
            <person name="Pritham E.J."/>
            <person name="Rechtsteiner A."/>
            <person name="Rho M."/>
            <person name="Rogozin I.B."/>
            <person name="Sakarya O."/>
            <person name="Salamov A."/>
            <person name="Schaack S."/>
            <person name="Shapiro H."/>
            <person name="Shiga Y."/>
            <person name="Skalitzky C."/>
            <person name="Smith Z."/>
            <person name="Souvorov A."/>
            <person name="Sung W."/>
            <person name="Tang Z."/>
            <person name="Tsuchiya D."/>
            <person name="Tu H."/>
            <person name="Vos H."/>
            <person name="Wang M."/>
            <person name="Wolf Y.I."/>
            <person name="Yamagata H."/>
            <person name="Yamada T."/>
            <person name="Ye Y."/>
            <person name="Shaw J.R."/>
            <person name="Andrews J."/>
            <person name="Crease T.J."/>
            <person name="Tang H."/>
            <person name="Lucas S.M."/>
            <person name="Robertson H.M."/>
            <person name="Bork P."/>
            <person name="Koonin E.V."/>
            <person name="Zdobnov E.M."/>
            <person name="Grigoriev I.V."/>
            <person name="Lynch M."/>
            <person name="Boore J.L."/>
        </authorList>
    </citation>
    <scope>NUCLEOTIDE SEQUENCE [LARGE SCALE GENOMIC DNA]</scope>
</reference>
<evidence type="ECO:0000256" key="7">
    <source>
        <dbReference type="ARBA" id="ARBA00022884"/>
    </source>
</evidence>
<dbReference type="SUPFAM" id="SSF54928">
    <property type="entry name" value="RNA-binding domain, RBD"/>
    <property type="match status" value="1"/>
</dbReference>
<dbReference type="CDD" id="cd12337">
    <property type="entry name" value="RRM1_SRSF4_like"/>
    <property type="match status" value="1"/>
</dbReference>
<feature type="region of interest" description="Disordered" evidence="11">
    <location>
        <begin position="67"/>
        <end position="113"/>
    </location>
</feature>
<dbReference type="GO" id="GO:0016607">
    <property type="term" value="C:nuclear speck"/>
    <property type="evidence" value="ECO:0007669"/>
    <property type="project" value="UniProtKB-SubCell"/>
</dbReference>
<evidence type="ECO:0000256" key="2">
    <source>
        <dbReference type="ARBA" id="ARBA00010269"/>
    </source>
</evidence>
<dbReference type="InterPro" id="IPR012677">
    <property type="entry name" value="Nucleotide-bd_a/b_plait_sf"/>
</dbReference>
<keyword evidence="9" id="KW-0539">Nucleus</keyword>
<dbReference type="GO" id="GO:0008380">
    <property type="term" value="P:RNA splicing"/>
    <property type="evidence" value="ECO:0007669"/>
    <property type="project" value="UniProtKB-KW"/>
</dbReference>
<dbReference type="InterPro" id="IPR050374">
    <property type="entry name" value="RRT5_SRSF_SR"/>
</dbReference>
<evidence type="ECO:0000256" key="10">
    <source>
        <dbReference type="PROSITE-ProRule" id="PRU00176"/>
    </source>
</evidence>
<dbReference type="SMART" id="SM00360">
    <property type="entry name" value="RRM"/>
    <property type="match status" value="2"/>
</dbReference>
<dbReference type="AlphaFoldDB" id="E9GAR0"/>
<sequence length="221" mass="25859">MGTRVYIGGLPYRVKERDIERFFRGYGKLREVLIKNGYGFVEFEDYRDADDAVYELNGKELCGERVSVEHARGSGRRGGRDDRNDRDHRDRGSRRSNWMDNNAPPRYGPPTRTDYRLVVENLSSRVSWQDLKDYMRQAGEVTYADAHKQHRNEGVVEFASYSDLKTAIEKLDGTDLNGRRIKLVEDKDSGRRGSRRRSRSRSSSRSRSRSRSRRRSRSRSR</sequence>
<feature type="domain" description="RRM" evidence="12">
    <location>
        <begin position="115"/>
        <end position="188"/>
    </location>
</feature>
<keyword evidence="3" id="KW-0678">Repressor</keyword>
<dbReference type="KEGG" id="dpx:DAPPUDRAFT_195083"/>
<evidence type="ECO:0000256" key="3">
    <source>
        <dbReference type="ARBA" id="ARBA00022491"/>
    </source>
</evidence>
<dbReference type="Pfam" id="PF00076">
    <property type="entry name" value="RRM_1"/>
    <property type="match status" value="2"/>
</dbReference>
<dbReference type="OMA" id="HQPAKAH"/>
<dbReference type="FunFam" id="3.30.70.330:FF:000420">
    <property type="entry name" value="serine-arginine protein 55 isoform X1"/>
    <property type="match status" value="1"/>
</dbReference>
<dbReference type="PANTHER" id="PTHR23003">
    <property type="entry name" value="RNA RECOGNITION MOTIF RRM DOMAIN CONTAINING PROTEIN"/>
    <property type="match status" value="1"/>
</dbReference>
<dbReference type="STRING" id="6669.E9GAR0"/>
<dbReference type="GO" id="GO:0003729">
    <property type="term" value="F:mRNA binding"/>
    <property type="evidence" value="ECO:0000318"/>
    <property type="project" value="GO_Central"/>
</dbReference>
<name>E9GAR0_DAPPU</name>
<gene>
    <name evidence="13" type="ORF">DAPPUDRAFT_195083</name>
</gene>
<dbReference type="GO" id="GO:0005737">
    <property type="term" value="C:cytoplasm"/>
    <property type="evidence" value="ECO:0000318"/>
    <property type="project" value="GO_Central"/>
</dbReference>
<evidence type="ECO:0000256" key="9">
    <source>
        <dbReference type="ARBA" id="ARBA00023242"/>
    </source>
</evidence>
<dbReference type="InterPro" id="IPR000504">
    <property type="entry name" value="RRM_dom"/>
</dbReference>
<evidence type="ECO:0000256" key="1">
    <source>
        <dbReference type="ARBA" id="ARBA00004324"/>
    </source>
</evidence>
<protein>
    <recommendedName>
        <fullName evidence="12">RRM domain-containing protein</fullName>
    </recommendedName>
</protein>
<accession>E9GAR0</accession>
<keyword evidence="14" id="KW-1185">Reference proteome</keyword>
<dbReference type="InterPro" id="IPR035979">
    <property type="entry name" value="RBD_domain_sf"/>
</dbReference>
<keyword evidence="6" id="KW-0677">Repeat</keyword>
<evidence type="ECO:0000256" key="8">
    <source>
        <dbReference type="ARBA" id="ARBA00023187"/>
    </source>
</evidence>
<evidence type="ECO:0000313" key="13">
    <source>
        <dbReference type="EMBL" id="EFX83299.1"/>
    </source>
</evidence>
<organism evidence="13 14">
    <name type="scientific">Daphnia pulex</name>
    <name type="common">Water flea</name>
    <dbReference type="NCBI Taxonomy" id="6669"/>
    <lineage>
        <taxon>Eukaryota</taxon>
        <taxon>Metazoa</taxon>
        <taxon>Ecdysozoa</taxon>
        <taxon>Arthropoda</taxon>
        <taxon>Crustacea</taxon>
        <taxon>Branchiopoda</taxon>
        <taxon>Diplostraca</taxon>
        <taxon>Cladocera</taxon>
        <taxon>Anomopoda</taxon>
        <taxon>Daphniidae</taxon>
        <taxon>Daphnia</taxon>
    </lineage>
</organism>
<dbReference type="FunCoup" id="E9GAR0">
    <property type="interactions" value="2158"/>
</dbReference>
<dbReference type="HOGENOM" id="CLU_012062_34_2_1"/>
<evidence type="ECO:0000256" key="11">
    <source>
        <dbReference type="SAM" id="MobiDB-lite"/>
    </source>
</evidence>
<dbReference type="CDD" id="cd12600">
    <property type="entry name" value="RRM2_SRSF4_like"/>
    <property type="match status" value="1"/>
</dbReference>
<evidence type="ECO:0000256" key="5">
    <source>
        <dbReference type="ARBA" id="ARBA00022664"/>
    </source>
</evidence>
<dbReference type="InterPro" id="IPR047190">
    <property type="entry name" value="RRM2_SRSF4/6"/>
</dbReference>
<keyword evidence="7 10" id="KW-0694">RNA-binding</keyword>
<dbReference type="eggNOG" id="KOG0106">
    <property type="taxonomic scope" value="Eukaryota"/>
</dbReference>
<dbReference type="PROSITE" id="PS50102">
    <property type="entry name" value="RRM"/>
    <property type="match status" value="2"/>
</dbReference>
<dbReference type="GO" id="GO:0005634">
    <property type="term" value="C:nucleus"/>
    <property type="evidence" value="ECO:0000318"/>
    <property type="project" value="GO_Central"/>
</dbReference>
<evidence type="ECO:0000313" key="14">
    <source>
        <dbReference type="Proteomes" id="UP000000305"/>
    </source>
</evidence>
<dbReference type="OrthoDB" id="1099063at2759"/>
<evidence type="ECO:0000256" key="6">
    <source>
        <dbReference type="ARBA" id="ARBA00022737"/>
    </source>
</evidence>
<feature type="compositionally biased region" description="Basic residues" evidence="11">
    <location>
        <begin position="192"/>
        <end position="221"/>
    </location>
</feature>
<comment type="subcellular location">
    <subcellularLocation>
        <location evidence="1">Nucleus speckle</location>
    </subcellularLocation>
</comment>
<dbReference type="EMBL" id="GL732537">
    <property type="protein sequence ID" value="EFX83299.1"/>
    <property type="molecule type" value="Genomic_DNA"/>
</dbReference>
<feature type="region of interest" description="Disordered" evidence="11">
    <location>
        <begin position="183"/>
        <end position="221"/>
    </location>
</feature>
<feature type="compositionally biased region" description="Basic and acidic residues" evidence="11">
    <location>
        <begin position="67"/>
        <end position="90"/>
    </location>
</feature>
<dbReference type="FunFam" id="3.30.70.330:FF:000028">
    <property type="entry name" value="Putative serine/arginine-rich splicing factor 4"/>
    <property type="match status" value="1"/>
</dbReference>
<feature type="domain" description="RRM" evidence="12">
    <location>
        <begin position="3"/>
        <end position="73"/>
    </location>
</feature>
<keyword evidence="4" id="KW-0597">Phosphoprotein</keyword>
<dbReference type="PANTHER" id="PTHR23003:SF51">
    <property type="entry name" value="SERINE-ARGININE PROTEIN 55"/>
    <property type="match status" value="1"/>
</dbReference>
<dbReference type="InParanoid" id="E9GAR0"/>
<comment type="similarity">
    <text evidence="2">Belongs to the splicing factor SR family.</text>
</comment>
<evidence type="ECO:0000256" key="4">
    <source>
        <dbReference type="ARBA" id="ARBA00022553"/>
    </source>
</evidence>
<proteinExistence type="inferred from homology"/>
<dbReference type="GO" id="GO:0006397">
    <property type="term" value="P:mRNA processing"/>
    <property type="evidence" value="ECO:0007669"/>
    <property type="project" value="UniProtKB-KW"/>
</dbReference>
<keyword evidence="5" id="KW-0507">mRNA processing</keyword>
<dbReference type="PhylomeDB" id="E9GAR0"/>